<protein>
    <submittedName>
        <fullName evidence="5 6">ABC transporter ATP-binding protein</fullName>
        <ecNumber evidence="6">3.6.3.-</ecNumber>
    </submittedName>
</protein>
<keyword evidence="1" id="KW-0813">Transport</keyword>
<dbReference type="InterPro" id="IPR050319">
    <property type="entry name" value="ABC_transp_ATP-bind"/>
</dbReference>
<dbReference type="EC" id="3.6.3.-" evidence="6"/>
<evidence type="ECO:0000256" key="3">
    <source>
        <dbReference type="ARBA" id="ARBA00022840"/>
    </source>
</evidence>
<sequence>MLMIQHVSKCYQQKGWFRIKERIQAVKDVTLTLRQGVCLAIVGESGSGKTTLGKLVLGIEQPDCGAILFDNLNVCTTVKASKKLLQKNIQVVFQDCQSAVNPKMKIKDIIAEPMELHLSLSKAERVKKIEQLLVQVGLAPRDADKYPHQLSGGQLQRVTIARAIATDPKLIVLDESINSLDLLVQISILKLLKQLQREKGFSYFFITHDLHAVQLFADEVAVMDKGEIVEFVSDVTQIDNMTHPVSRRLLAARLPIPCKHPSQPQGFDREEHVS</sequence>
<dbReference type="Proteomes" id="UP000238825">
    <property type="component" value="Chromosome"/>
</dbReference>
<gene>
    <name evidence="6" type="primary">gsiA_10</name>
    <name evidence="5" type="ORF">LS41612_09850</name>
    <name evidence="6" type="ORF">NCTC10338_02766</name>
</gene>
<evidence type="ECO:0000313" key="6">
    <source>
        <dbReference type="EMBL" id="SUV17660.1"/>
    </source>
</evidence>
<dbReference type="Proteomes" id="UP000255295">
    <property type="component" value="Unassembled WGS sequence"/>
</dbReference>
<keyword evidence="2" id="KW-0547">Nucleotide-binding</keyword>
<dbReference type="GO" id="GO:0016887">
    <property type="term" value="F:ATP hydrolysis activity"/>
    <property type="evidence" value="ECO:0007669"/>
    <property type="project" value="InterPro"/>
</dbReference>
<dbReference type="Gene3D" id="3.40.50.300">
    <property type="entry name" value="P-loop containing nucleotide triphosphate hydrolases"/>
    <property type="match status" value="1"/>
</dbReference>
<evidence type="ECO:0000256" key="1">
    <source>
        <dbReference type="ARBA" id="ARBA00022448"/>
    </source>
</evidence>
<dbReference type="InterPro" id="IPR017871">
    <property type="entry name" value="ABC_transporter-like_CS"/>
</dbReference>
<dbReference type="GO" id="GO:0055085">
    <property type="term" value="P:transmembrane transport"/>
    <property type="evidence" value="ECO:0007669"/>
    <property type="project" value="UniProtKB-ARBA"/>
</dbReference>
<feature type="domain" description="ABC transporter" evidence="4">
    <location>
        <begin position="2"/>
        <end position="250"/>
    </location>
</feature>
<dbReference type="SMART" id="SM00382">
    <property type="entry name" value="AAA"/>
    <property type="match status" value="1"/>
</dbReference>
<dbReference type="AlphaFoldDB" id="A0A2S0JZM6"/>
<dbReference type="SUPFAM" id="SSF52540">
    <property type="entry name" value="P-loop containing nucleoside triphosphate hydrolases"/>
    <property type="match status" value="1"/>
</dbReference>
<dbReference type="InterPro" id="IPR027417">
    <property type="entry name" value="P-loop_NTPase"/>
</dbReference>
<keyword evidence="3 5" id="KW-0067">ATP-binding</keyword>
<proteinExistence type="predicted"/>
<dbReference type="PROSITE" id="PS50893">
    <property type="entry name" value="ABC_TRANSPORTER_2"/>
    <property type="match status" value="1"/>
</dbReference>
<dbReference type="InterPro" id="IPR003439">
    <property type="entry name" value="ABC_transporter-like_ATP-bd"/>
</dbReference>
<evidence type="ECO:0000259" key="4">
    <source>
        <dbReference type="PROSITE" id="PS50893"/>
    </source>
</evidence>
<dbReference type="CDD" id="cd03257">
    <property type="entry name" value="ABC_NikE_OppD_transporters"/>
    <property type="match status" value="1"/>
</dbReference>
<name>A0A2S0JZM6_LYSSH</name>
<evidence type="ECO:0000256" key="2">
    <source>
        <dbReference type="ARBA" id="ARBA00022741"/>
    </source>
</evidence>
<dbReference type="InterPro" id="IPR003593">
    <property type="entry name" value="AAA+_ATPase"/>
</dbReference>
<dbReference type="GO" id="GO:0005524">
    <property type="term" value="F:ATP binding"/>
    <property type="evidence" value="ECO:0007669"/>
    <property type="project" value="UniProtKB-KW"/>
</dbReference>
<keyword evidence="6" id="KW-0378">Hydrolase</keyword>
<accession>A0A2S0JZM6</accession>
<dbReference type="GeneID" id="48276507"/>
<reference evidence="5 7" key="1">
    <citation type="submission" date="2017-03" db="EMBL/GenBank/DDBJ databases">
        <title>The whole genome sequencing and assembly of Lysinibacillus sphaericus DSM 28T strain.</title>
        <authorList>
            <person name="Lee Y.-J."/>
            <person name="Yi H."/>
            <person name="Bahn Y.-S."/>
            <person name="Kim J.F."/>
            <person name="Lee D.-W."/>
        </authorList>
    </citation>
    <scope>NUCLEOTIDE SEQUENCE [LARGE SCALE GENOMIC DNA]</scope>
    <source>
        <strain evidence="5 7">DSM 28</strain>
    </source>
</reference>
<dbReference type="RefSeq" id="WP_024361034.1">
    <property type="nucleotide sequence ID" value="NZ_BJNS01000006.1"/>
</dbReference>
<dbReference type="EMBL" id="UFSZ01000001">
    <property type="protein sequence ID" value="SUV17660.1"/>
    <property type="molecule type" value="Genomic_DNA"/>
</dbReference>
<dbReference type="Pfam" id="PF00005">
    <property type="entry name" value="ABC_tran"/>
    <property type="match status" value="1"/>
</dbReference>
<organism evidence="5 7">
    <name type="scientific">Lysinibacillus sphaericus</name>
    <name type="common">Bacillus sphaericus</name>
    <dbReference type="NCBI Taxonomy" id="1421"/>
    <lineage>
        <taxon>Bacteria</taxon>
        <taxon>Bacillati</taxon>
        <taxon>Bacillota</taxon>
        <taxon>Bacilli</taxon>
        <taxon>Bacillales</taxon>
        <taxon>Bacillaceae</taxon>
        <taxon>Lysinibacillus</taxon>
    </lineage>
</organism>
<evidence type="ECO:0000313" key="5">
    <source>
        <dbReference type="EMBL" id="AVK96546.1"/>
    </source>
</evidence>
<evidence type="ECO:0000313" key="8">
    <source>
        <dbReference type="Proteomes" id="UP000255295"/>
    </source>
</evidence>
<dbReference type="PANTHER" id="PTHR43776">
    <property type="entry name" value="TRANSPORT ATP-BINDING PROTEIN"/>
    <property type="match status" value="1"/>
</dbReference>
<reference evidence="6 8" key="2">
    <citation type="submission" date="2018-06" db="EMBL/GenBank/DDBJ databases">
        <authorList>
            <consortium name="Pathogen Informatics"/>
            <person name="Doyle S."/>
        </authorList>
    </citation>
    <scope>NUCLEOTIDE SEQUENCE [LARGE SCALE GENOMIC DNA]</scope>
    <source>
        <strain evidence="6 8">NCTC10338</strain>
    </source>
</reference>
<dbReference type="PANTHER" id="PTHR43776:SF8">
    <property type="entry name" value="ABC TRANSPORTER, ATP-BINDING PROTEIN"/>
    <property type="match status" value="1"/>
</dbReference>
<dbReference type="PROSITE" id="PS00211">
    <property type="entry name" value="ABC_TRANSPORTER_1"/>
    <property type="match status" value="1"/>
</dbReference>
<dbReference type="EMBL" id="CP019980">
    <property type="protein sequence ID" value="AVK96546.1"/>
    <property type="molecule type" value="Genomic_DNA"/>
</dbReference>
<evidence type="ECO:0000313" key="7">
    <source>
        <dbReference type="Proteomes" id="UP000238825"/>
    </source>
</evidence>